<dbReference type="FunFam" id="3.10.50.10:FF:000005">
    <property type="entry name" value="Endochitinase B1"/>
    <property type="match status" value="1"/>
</dbReference>
<evidence type="ECO:0000256" key="6">
    <source>
        <dbReference type="ARBA" id="ARBA00023277"/>
    </source>
</evidence>
<keyword evidence="4 9" id="KW-0378">Hydrolase</keyword>
<dbReference type="InterPro" id="IPR003610">
    <property type="entry name" value="CBM5/12"/>
</dbReference>
<dbReference type="AlphaFoldDB" id="F8QDF4"/>
<dbReference type="Proteomes" id="UP000008063">
    <property type="component" value="Unassembled WGS sequence"/>
</dbReference>
<feature type="region of interest" description="Disordered" evidence="10">
    <location>
        <begin position="428"/>
        <end position="463"/>
    </location>
</feature>
<dbReference type="PROSITE" id="PS51910">
    <property type="entry name" value="GH18_2"/>
    <property type="match status" value="1"/>
</dbReference>
<dbReference type="Gene3D" id="3.20.20.80">
    <property type="entry name" value="Glycosidases"/>
    <property type="match status" value="1"/>
</dbReference>
<name>F8QDF4_SERL3</name>
<dbReference type="InterPro" id="IPR011583">
    <property type="entry name" value="Chitinase_II/V-like_cat"/>
</dbReference>
<dbReference type="OMA" id="TMPTDKP"/>
<keyword evidence="6" id="KW-0119">Carbohydrate metabolism</keyword>
<dbReference type="EC" id="3.2.1.14" evidence="3"/>
<organism evidence="14">
    <name type="scientific">Serpula lacrymans var. lacrymans (strain S7.3)</name>
    <name type="common">Dry rot fungus</name>
    <dbReference type="NCBI Taxonomy" id="936435"/>
    <lineage>
        <taxon>Eukaryota</taxon>
        <taxon>Fungi</taxon>
        <taxon>Dikarya</taxon>
        <taxon>Basidiomycota</taxon>
        <taxon>Agaricomycotina</taxon>
        <taxon>Agaricomycetes</taxon>
        <taxon>Agaricomycetidae</taxon>
        <taxon>Boletales</taxon>
        <taxon>Coniophorineae</taxon>
        <taxon>Serpulaceae</taxon>
        <taxon>Serpula</taxon>
    </lineage>
</organism>
<comment type="catalytic activity">
    <reaction evidence="1">
        <text>Random endo-hydrolysis of N-acetyl-beta-D-glucosaminide (1-&gt;4)-beta-linkages in chitin and chitodextrins.</text>
        <dbReference type="EC" id="3.2.1.14"/>
    </reaction>
</comment>
<evidence type="ECO:0000256" key="9">
    <source>
        <dbReference type="RuleBase" id="RU000489"/>
    </source>
</evidence>
<dbReference type="SUPFAM" id="SSF51445">
    <property type="entry name" value="(Trans)glycosidases"/>
    <property type="match status" value="1"/>
</dbReference>
<dbReference type="GO" id="GO:0008843">
    <property type="term" value="F:endochitinase activity"/>
    <property type="evidence" value="ECO:0007669"/>
    <property type="project" value="UniProtKB-EC"/>
</dbReference>
<accession>F8QDF4</accession>
<evidence type="ECO:0000256" key="4">
    <source>
        <dbReference type="ARBA" id="ARBA00022801"/>
    </source>
</evidence>
<keyword evidence="14" id="KW-1185">Reference proteome</keyword>
<comment type="similarity">
    <text evidence="2">Belongs to the glycosyl hydrolase 18 family. Chitinase class V subfamily.</text>
</comment>
<evidence type="ECO:0000256" key="10">
    <source>
        <dbReference type="SAM" id="MobiDB-lite"/>
    </source>
</evidence>
<evidence type="ECO:0000313" key="14">
    <source>
        <dbReference type="Proteomes" id="UP000008063"/>
    </source>
</evidence>
<dbReference type="OrthoDB" id="76388at2759"/>
<dbReference type="GO" id="GO:0006032">
    <property type="term" value="P:chitin catabolic process"/>
    <property type="evidence" value="ECO:0007669"/>
    <property type="project" value="UniProtKB-KW"/>
</dbReference>
<sequence>MLFAKFIQISHYSSITILLTLCAILSATNATQIMRNSTHHVGTAVSESSQLIQKRASQYVQAAYFTNWGIYGANFQPTDITPSDLTHILYAFADVSSSTGTISLTDSYADEQKHFPGDSWSQPGNNLFGCLKQLYLLKLANRNLKVLLSVGGWTYSQSGHFSFVTNANSRATFVTSAVQLVKDYGFDGIDIDFEYPSNSDQGQGFADLITALRQGFDNLKTSNGDSVSYEITVAVSASAANYGNYVVPQMDKALTYWNLMSYDYAGSWLSWTDNQANLYGGSRTKVNTDAAIKHYISDGASAGKINMGIPLYGRAFENTNGLGDSFSGVGPGTIQAGIYSYKYLPLAGAKVYEDTVDVASYSYDSTKKELVSYDIPDVVKLKANYVVSNKLAGTMFWELSTDRTGSDSLVGTAAGNHIHYPDSKWDNIRNNMNGNSPPPATSSVPSSAPTSTQPPGSGNCAGTAYTGGKTVTYNGHLWTAKWWTAGDTPGGRAGVWTDDGACASSRRSMRFTN</sequence>
<feature type="domain" description="GH18" evidence="12">
    <location>
        <begin position="59"/>
        <end position="420"/>
    </location>
</feature>
<dbReference type="PANTHER" id="PTHR11177:SF317">
    <property type="entry name" value="CHITINASE 12-RELATED"/>
    <property type="match status" value="1"/>
</dbReference>
<dbReference type="InterPro" id="IPR050314">
    <property type="entry name" value="Glycosyl_Hydrlase_18"/>
</dbReference>
<protein>
    <recommendedName>
        <fullName evidence="3">chitinase</fullName>
        <ecNumber evidence="3">3.2.1.14</ecNumber>
    </recommendedName>
</protein>
<evidence type="ECO:0000256" key="11">
    <source>
        <dbReference type="SAM" id="SignalP"/>
    </source>
</evidence>
<keyword evidence="7 9" id="KW-0326">Glycosidase</keyword>
<dbReference type="Gene3D" id="2.10.10.20">
    <property type="entry name" value="Carbohydrate-binding module superfamily 5/12"/>
    <property type="match status" value="1"/>
</dbReference>
<dbReference type="InterPro" id="IPR036573">
    <property type="entry name" value="CBM_sf_5/12"/>
</dbReference>
<evidence type="ECO:0000256" key="1">
    <source>
        <dbReference type="ARBA" id="ARBA00000822"/>
    </source>
</evidence>
<dbReference type="Gene3D" id="3.10.50.10">
    <property type="match status" value="1"/>
</dbReference>
<dbReference type="CDD" id="cd06548">
    <property type="entry name" value="GH18_chitinase"/>
    <property type="match status" value="1"/>
</dbReference>
<evidence type="ECO:0000259" key="12">
    <source>
        <dbReference type="PROSITE" id="PS51910"/>
    </source>
</evidence>
<dbReference type="GO" id="GO:0030246">
    <property type="term" value="F:carbohydrate binding"/>
    <property type="evidence" value="ECO:0007669"/>
    <property type="project" value="InterPro"/>
</dbReference>
<dbReference type="InterPro" id="IPR017853">
    <property type="entry name" value="GH"/>
</dbReference>
<dbReference type="Pfam" id="PF00704">
    <property type="entry name" value="Glyco_hydro_18"/>
    <property type="match status" value="1"/>
</dbReference>
<dbReference type="eggNOG" id="KOG2806">
    <property type="taxonomic scope" value="Eukaryota"/>
</dbReference>
<dbReference type="InParanoid" id="F8QDF4"/>
<keyword evidence="8" id="KW-0624">Polysaccharide degradation</keyword>
<feature type="compositionally biased region" description="Low complexity" evidence="10">
    <location>
        <begin position="441"/>
        <end position="458"/>
    </location>
</feature>
<evidence type="ECO:0000256" key="3">
    <source>
        <dbReference type="ARBA" id="ARBA00012729"/>
    </source>
</evidence>
<dbReference type="Pfam" id="PF02839">
    <property type="entry name" value="CBM_5_12"/>
    <property type="match status" value="1"/>
</dbReference>
<dbReference type="InterPro" id="IPR001223">
    <property type="entry name" value="Glyco_hydro18_cat"/>
</dbReference>
<keyword evidence="5" id="KW-0146">Chitin degradation</keyword>
<evidence type="ECO:0000256" key="2">
    <source>
        <dbReference type="ARBA" id="ARBA00008682"/>
    </source>
</evidence>
<dbReference type="SMART" id="SM00495">
    <property type="entry name" value="ChtBD3"/>
    <property type="match status" value="1"/>
</dbReference>
<evidence type="ECO:0000256" key="7">
    <source>
        <dbReference type="ARBA" id="ARBA00023295"/>
    </source>
</evidence>
<feature type="signal peptide" evidence="11">
    <location>
        <begin position="1"/>
        <end position="30"/>
    </location>
</feature>
<feature type="chain" id="PRO_5003382661" description="chitinase" evidence="11">
    <location>
        <begin position="31"/>
        <end position="513"/>
    </location>
</feature>
<dbReference type="PANTHER" id="PTHR11177">
    <property type="entry name" value="CHITINASE"/>
    <property type="match status" value="1"/>
</dbReference>
<dbReference type="InterPro" id="IPR001579">
    <property type="entry name" value="Glyco_hydro_18_chit_AS"/>
</dbReference>
<reference evidence="14" key="1">
    <citation type="journal article" date="2011" name="Science">
        <title>The plant cell wall-decomposing machinery underlies the functional diversity of forest fungi.</title>
        <authorList>
            <person name="Eastwood D.C."/>
            <person name="Floudas D."/>
            <person name="Binder M."/>
            <person name="Majcherczyk A."/>
            <person name="Schneider P."/>
            <person name="Aerts A."/>
            <person name="Asiegbu F.O."/>
            <person name="Baker S.E."/>
            <person name="Barry K."/>
            <person name="Bendiksby M."/>
            <person name="Blumentritt M."/>
            <person name="Coutinho P.M."/>
            <person name="Cullen D."/>
            <person name="de Vries R.P."/>
            <person name="Gathman A."/>
            <person name="Goodell B."/>
            <person name="Henrissat B."/>
            <person name="Ihrmark K."/>
            <person name="Kauserud H."/>
            <person name="Kohler A."/>
            <person name="LaButti K."/>
            <person name="Lapidus A."/>
            <person name="Lavin J.L."/>
            <person name="Lee Y.-H."/>
            <person name="Lindquist E."/>
            <person name="Lilly W."/>
            <person name="Lucas S."/>
            <person name="Morin E."/>
            <person name="Murat C."/>
            <person name="Oguiza J.A."/>
            <person name="Park J."/>
            <person name="Pisabarro A.G."/>
            <person name="Riley R."/>
            <person name="Rosling A."/>
            <person name="Salamov A."/>
            <person name="Schmidt O."/>
            <person name="Schmutz J."/>
            <person name="Skrede I."/>
            <person name="Stenlid J."/>
            <person name="Wiebenga A."/>
            <person name="Xie X."/>
            <person name="Kuees U."/>
            <person name="Hibbett D.S."/>
            <person name="Hoffmeister D."/>
            <person name="Hoegberg N."/>
            <person name="Martin F."/>
            <person name="Grigoriev I.V."/>
            <person name="Watkinson S.C."/>
        </authorList>
    </citation>
    <scope>NUCLEOTIDE SEQUENCE [LARGE SCALE GENOMIC DNA]</scope>
    <source>
        <strain evidence="14">strain S7.3</strain>
    </source>
</reference>
<evidence type="ECO:0000313" key="13">
    <source>
        <dbReference type="EMBL" id="EGN93625.1"/>
    </source>
</evidence>
<evidence type="ECO:0000256" key="8">
    <source>
        <dbReference type="ARBA" id="ARBA00023326"/>
    </source>
</evidence>
<dbReference type="STRING" id="936435.F8QDF4"/>
<dbReference type="SUPFAM" id="SSF51055">
    <property type="entry name" value="Carbohydrate binding domain"/>
    <property type="match status" value="1"/>
</dbReference>
<dbReference type="GO" id="GO:0008061">
    <property type="term" value="F:chitin binding"/>
    <property type="evidence" value="ECO:0007669"/>
    <property type="project" value="InterPro"/>
</dbReference>
<dbReference type="InterPro" id="IPR029070">
    <property type="entry name" value="Chitinase_insertion_sf"/>
</dbReference>
<gene>
    <name evidence="13" type="ORF">SERLA73DRAFT_78502</name>
</gene>
<proteinExistence type="inferred from homology"/>
<dbReference type="PROSITE" id="PS01095">
    <property type="entry name" value="GH18_1"/>
    <property type="match status" value="1"/>
</dbReference>
<dbReference type="EMBL" id="GL945491">
    <property type="protein sequence ID" value="EGN93625.1"/>
    <property type="molecule type" value="Genomic_DNA"/>
</dbReference>
<dbReference type="SUPFAM" id="SSF54556">
    <property type="entry name" value="Chitinase insertion domain"/>
    <property type="match status" value="1"/>
</dbReference>
<dbReference type="GO" id="GO:0005576">
    <property type="term" value="C:extracellular region"/>
    <property type="evidence" value="ECO:0007669"/>
    <property type="project" value="InterPro"/>
</dbReference>
<dbReference type="GO" id="GO:0000272">
    <property type="term" value="P:polysaccharide catabolic process"/>
    <property type="evidence" value="ECO:0007669"/>
    <property type="project" value="UniProtKB-KW"/>
</dbReference>
<keyword evidence="11" id="KW-0732">Signal</keyword>
<dbReference type="HOGENOM" id="CLU_002833_1_0_1"/>
<dbReference type="SMART" id="SM00636">
    <property type="entry name" value="Glyco_18"/>
    <property type="match status" value="1"/>
</dbReference>
<dbReference type="CDD" id="cd12215">
    <property type="entry name" value="ChiC_BD"/>
    <property type="match status" value="1"/>
</dbReference>
<evidence type="ECO:0000256" key="5">
    <source>
        <dbReference type="ARBA" id="ARBA00023024"/>
    </source>
</evidence>